<dbReference type="Pfam" id="PF17517">
    <property type="entry name" value="IgGFc_binding"/>
    <property type="match status" value="1"/>
</dbReference>
<name>A0ABT5BFN7_9BACT</name>
<keyword evidence="5" id="KW-1185">Reference proteome</keyword>
<evidence type="ECO:0000256" key="2">
    <source>
        <dbReference type="SAM" id="SignalP"/>
    </source>
</evidence>
<feature type="region of interest" description="Disordered" evidence="1">
    <location>
        <begin position="38"/>
        <end position="97"/>
    </location>
</feature>
<evidence type="ECO:0000313" key="5">
    <source>
        <dbReference type="Proteomes" id="UP001217838"/>
    </source>
</evidence>
<gene>
    <name evidence="4" type="ORF">POL58_34670</name>
</gene>
<dbReference type="Proteomes" id="UP001217838">
    <property type="component" value="Unassembled WGS sequence"/>
</dbReference>
<comment type="caution">
    <text evidence="4">The sequence shown here is derived from an EMBL/GenBank/DDBJ whole genome shotgun (WGS) entry which is preliminary data.</text>
</comment>
<organism evidence="4 5">
    <name type="scientific">Nannocystis radixulma</name>
    <dbReference type="NCBI Taxonomy" id="2995305"/>
    <lineage>
        <taxon>Bacteria</taxon>
        <taxon>Pseudomonadati</taxon>
        <taxon>Myxococcota</taxon>
        <taxon>Polyangia</taxon>
        <taxon>Nannocystales</taxon>
        <taxon>Nannocystaceae</taxon>
        <taxon>Nannocystis</taxon>
    </lineage>
</organism>
<accession>A0ABT5BFN7</accession>
<proteinExistence type="predicted"/>
<feature type="domain" description="IgGFc-binding protein N-terminal" evidence="3">
    <location>
        <begin position="300"/>
        <end position="609"/>
    </location>
</feature>
<feature type="chain" id="PRO_5045288860" evidence="2">
    <location>
        <begin position="22"/>
        <end position="629"/>
    </location>
</feature>
<keyword evidence="2" id="KW-0732">Signal</keyword>
<feature type="signal peptide" evidence="2">
    <location>
        <begin position="1"/>
        <end position="21"/>
    </location>
</feature>
<dbReference type="InterPro" id="IPR035234">
    <property type="entry name" value="IgGFc-bd_N"/>
</dbReference>
<reference evidence="4 5" key="1">
    <citation type="submission" date="2022-11" db="EMBL/GenBank/DDBJ databases">
        <title>Minimal conservation of predation-associated metabolite biosynthetic gene clusters underscores biosynthetic potential of Myxococcota including descriptions for ten novel species: Archangium lansinium sp. nov., Myxococcus landrumus sp. nov., Nannocystis bai.</title>
        <authorList>
            <person name="Ahearne A."/>
            <person name="Stevens C."/>
            <person name="Dowd S."/>
        </authorList>
    </citation>
    <scope>NUCLEOTIDE SEQUENCE [LARGE SCALE GENOMIC DNA]</scope>
    <source>
        <strain evidence="4 5">NCELM</strain>
    </source>
</reference>
<evidence type="ECO:0000313" key="4">
    <source>
        <dbReference type="EMBL" id="MDC0672949.1"/>
    </source>
</evidence>
<dbReference type="EMBL" id="JAQNDN010000020">
    <property type="protein sequence ID" value="MDC0672949.1"/>
    <property type="molecule type" value="Genomic_DNA"/>
</dbReference>
<protein>
    <submittedName>
        <fullName evidence="4">IgGFc-binding protein</fullName>
    </submittedName>
</protein>
<dbReference type="RefSeq" id="WP_272005207.1">
    <property type="nucleotide sequence ID" value="NZ_JAQNDN010000020.1"/>
</dbReference>
<feature type="compositionally biased region" description="Low complexity" evidence="1">
    <location>
        <begin position="38"/>
        <end position="96"/>
    </location>
</feature>
<dbReference type="PANTHER" id="PTHR46534:SF1">
    <property type="entry name" value="IGGFC-BINDING PROTEIN N-TERMINAL DOMAIN-CONTAINING PROTEIN"/>
    <property type="match status" value="1"/>
</dbReference>
<dbReference type="PANTHER" id="PTHR46534">
    <property type="entry name" value="IGGFC_BINDING DOMAIN-CONTAINING PROTEIN"/>
    <property type="match status" value="1"/>
</dbReference>
<evidence type="ECO:0000256" key="1">
    <source>
        <dbReference type="SAM" id="MobiDB-lite"/>
    </source>
</evidence>
<evidence type="ECO:0000259" key="3">
    <source>
        <dbReference type="Pfam" id="PF17517"/>
    </source>
</evidence>
<dbReference type="PROSITE" id="PS51257">
    <property type="entry name" value="PROKAR_LIPOPROTEIN"/>
    <property type="match status" value="1"/>
</dbReference>
<sequence length="629" mass="64789">MTRTPWTTRALAVTFSALLVACSDDGTQTTDAVVTATVGDNTGTSEPATSAPTSAATTSAPTTTAAPTSEPGTTEPVTATASDSSTGPGTTTGTTGEPACADGTIVCDGNVAKICDGMGGFHSEETCPNACAPDLGCVECVPGEGVCDGNVATHCNDEGSGYVDTVCDEVQGVECQDGQCVGACAPASLGDSYIGCDYYSVVTANAVGPTFTFAVVVSNVSAEDADVTITRGDAPVMDILVPANSVEIVPLPWVDELMIASGSKVVVDGAYRVRSSRPVTLYQYSPLEYEKDGLPTMSNDASLLMPTNVWGSDTMVIGRNSHFGNPGLYTVVAREDGTTIVVTPSATGGLVRAGGGIAADGTGMVMLDEGDVLQVLSADGAPPPNQPDPSDVTGTRVVSDKPVMVLGGHYCTFIPVSVCCCDHLEELNLPVENLAREYFVTTPLVKPPGENPFTKARMVRVIATTDGTTLTYDPPQNGAPVALAKAGDYAEIETDVDFKISANFKIAVSEYMLGQNAGGDTGDPAMTISVPLEQYRSSYSFHAPTNYESNFANITAPNGATVTLDGAPVAGFEPIGATGYAVARVQLPNGADGDHTISGDVAFGVQVYGYGQYTSYWYPGGLDLTLIPQ</sequence>